<dbReference type="EMBL" id="CAJZBQ010000020">
    <property type="protein sequence ID" value="CAG9318356.1"/>
    <property type="molecule type" value="Genomic_DNA"/>
</dbReference>
<dbReference type="AlphaFoldDB" id="A0AAU9JC95"/>
<evidence type="ECO:0000256" key="1">
    <source>
        <dbReference type="ARBA" id="ARBA00022737"/>
    </source>
</evidence>
<protein>
    <submittedName>
        <fullName evidence="3">Uncharacterized protein</fullName>
    </submittedName>
</protein>
<dbReference type="Proteomes" id="UP001162131">
    <property type="component" value="Unassembled WGS sequence"/>
</dbReference>
<keyword evidence="4" id="KW-1185">Reference proteome</keyword>
<name>A0AAU9JC95_9CILI</name>
<feature type="repeat" description="RCC1" evidence="2">
    <location>
        <begin position="240"/>
        <end position="291"/>
    </location>
</feature>
<feature type="repeat" description="RCC1" evidence="2">
    <location>
        <begin position="354"/>
        <end position="403"/>
    </location>
</feature>
<keyword evidence="1" id="KW-0677">Repeat</keyword>
<dbReference type="Gene3D" id="2.130.10.30">
    <property type="entry name" value="Regulator of chromosome condensation 1/beta-lactamase-inhibitor protein II"/>
    <property type="match status" value="2"/>
</dbReference>
<accession>A0AAU9JC95</accession>
<sequence length="508" mass="56142">MQNYEKNIYFSSSSIQTSPDLSPVRKNEGFSYEITNLTDIISTSYFGNNRTIYEEDEILSSEEAYITVPNVPTQSNDFLAELVSENNDNNISLFLPSDFSDNFMSQSYWEDLSSPEEEGSVLMPSMFTTHSIASKIHESIHLDGYDMHSPLIRKICLCHRTESEGLVWILYAIPVCGYTSLPILEFSMHEKASIGFISYLKQSPSLTSWFSNDILTFAYNHSVKWISCGSEHCIFVTCSGKLYTWGNGISGALGHGNKEKLVFPKHIESVSNQRFLYAEAGAYHNAAISEQGDLWVWGRGDVNQLGLGLSNLEEDEIGLVQLEPCINQYFLQKSKQICGVACGEAHTLALDTEGKVYSFGWNEYGQLGIEFEMTSDNATIVAIQDSAIKVAAGMLFSACLTSSGKLFVWGDNEFGQLALGTGVKTSCSPVNIEINGKIIDANCGANSIVCLTEEGRIFGWGYGIAGEMSNCSYQAGSDIICHSPREIGDFDIAHRFMLKGSPNLFKLN</sequence>
<gene>
    <name evidence="3" type="ORF">BSTOLATCC_MIC20830</name>
</gene>
<evidence type="ECO:0000313" key="4">
    <source>
        <dbReference type="Proteomes" id="UP001162131"/>
    </source>
</evidence>
<feature type="repeat" description="RCC1" evidence="2">
    <location>
        <begin position="404"/>
        <end position="454"/>
    </location>
</feature>
<dbReference type="PROSITE" id="PS50012">
    <property type="entry name" value="RCC1_3"/>
    <property type="match status" value="4"/>
</dbReference>
<comment type="caution">
    <text evidence="3">The sequence shown here is derived from an EMBL/GenBank/DDBJ whole genome shotgun (WGS) entry which is preliminary data.</text>
</comment>
<evidence type="ECO:0000256" key="2">
    <source>
        <dbReference type="PROSITE-ProRule" id="PRU00235"/>
    </source>
</evidence>
<organism evidence="3 4">
    <name type="scientific">Blepharisma stoltei</name>
    <dbReference type="NCBI Taxonomy" id="1481888"/>
    <lineage>
        <taxon>Eukaryota</taxon>
        <taxon>Sar</taxon>
        <taxon>Alveolata</taxon>
        <taxon>Ciliophora</taxon>
        <taxon>Postciliodesmatophora</taxon>
        <taxon>Heterotrichea</taxon>
        <taxon>Heterotrichida</taxon>
        <taxon>Blepharismidae</taxon>
        <taxon>Blepharisma</taxon>
    </lineage>
</organism>
<evidence type="ECO:0000313" key="3">
    <source>
        <dbReference type="EMBL" id="CAG9318356.1"/>
    </source>
</evidence>
<dbReference type="InterPro" id="IPR051625">
    <property type="entry name" value="Signaling_Regulatory_Domain"/>
</dbReference>
<dbReference type="PRINTS" id="PR00633">
    <property type="entry name" value="RCCNDNSATION"/>
</dbReference>
<dbReference type="PANTHER" id="PTHR22872">
    <property type="entry name" value="BTK-BINDING PROTEIN-RELATED"/>
    <property type="match status" value="1"/>
</dbReference>
<dbReference type="InterPro" id="IPR009091">
    <property type="entry name" value="RCC1/BLIP-II"/>
</dbReference>
<proteinExistence type="predicted"/>
<dbReference type="InterPro" id="IPR000408">
    <property type="entry name" value="Reg_chr_condens"/>
</dbReference>
<reference evidence="3" key="1">
    <citation type="submission" date="2021-09" db="EMBL/GenBank/DDBJ databases">
        <authorList>
            <consortium name="AG Swart"/>
            <person name="Singh M."/>
            <person name="Singh A."/>
            <person name="Seah K."/>
            <person name="Emmerich C."/>
        </authorList>
    </citation>
    <scope>NUCLEOTIDE SEQUENCE</scope>
    <source>
        <strain evidence="3">ATCC30299</strain>
    </source>
</reference>
<dbReference type="SUPFAM" id="SSF50985">
    <property type="entry name" value="RCC1/BLIP-II"/>
    <property type="match status" value="1"/>
</dbReference>
<dbReference type="Pfam" id="PF13540">
    <property type="entry name" value="RCC1_2"/>
    <property type="match status" value="1"/>
</dbReference>
<feature type="repeat" description="RCC1" evidence="2">
    <location>
        <begin position="292"/>
        <end position="353"/>
    </location>
</feature>
<dbReference type="Pfam" id="PF00415">
    <property type="entry name" value="RCC1"/>
    <property type="match status" value="2"/>
</dbReference>